<proteinExistence type="inferred from homology"/>
<dbReference type="GO" id="GO:0022857">
    <property type="term" value="F:transmembrane transporter activity"/>
    <property type="evidence" value="ECO:0007669"/>
    <property type="project" value="UniProtKB-UniRule"/>
</dbReference>
<gene>
    <name evidence="8" type="ORF">GSOID_T00009303001</name>
</gene>
<dbReference type="Proteomes" id="UP000001307">
    <property type="component" value="Unassembled WGS sequence"/>
</dbReference>
<sequence>MAFMAFWIASGVMAFQSGDPMMLIYPMDSYGNLCGDAANTQTKDRPYLMYYDITACANLGDTITSNGQCATHQSCRAECTTEFWSYYTNVLPQITLQEVTNGTTNFADAKTNLQQLIDDGDCAEYYVPSIPIQHRCMPGTADGNQTEFEEQLEESGNTNLTTDGLTEGIGGLATNAASEAFNLAMADIQTTYPVILLGLALAMVVSFTWIFLMRFFAAVIIWVMIFGLFGILAFGTYYTYTQWALLSGQEVIGGDLTAAYIGGIAQQSGTVELWLALFIIACILLLVFTILLLFFAKRLRIATRIIGEASKAIGKIMSSMFFPLFTGVMYMAVTAYFALTSAYIATSAEANFHTFNKSDVNNSVPCDIKEWNNESHEHFDNPEVTCIFDRFTGNYAWTNQTVYVHLVNLFGFYWTMNYITALGQMTLSGAFSHWYFTMKKSDLPSLTLWASFKRTFYHIGTMAFGSLIIAIIQILRTILNYIERKSKKRSTKCIKAIVCMCKCCLWCLENVFKYINKNAYILTAMYGYNFCKASCKAVKLIIANAARAAAILGVTTVLLFIGKFVVASGCAAFTWAFFAGQFGNAQTNSFVQFMNSDPDQINYIWFPTVITFIGAYVIAVGFFNVYQMAIDTIFLCFLEDLERNDGSANKPYFMSKSLMGLLGKKNKTTGDKELKKM</sequence>
<evidence type="ECO:0000256" key="1">
    <source>
        <dbReference type="ARBA" id="ARBA00004141"/>
    </source>
</evidence>
<comment type="function">
    <text evidence="7">Choline transporter.</text>
</comment>
<dbReference type="PANTHER" id="PTHR12385:SF14">
    <property type="entry name" value="CHOLINE TRANSPORTER-LIKE 2"/>
    <property type="match status" value="1"/>
</dbReference>
<dbReference type="EMBL" id="FN653017">
    <property type="protein sequence ID" value="CBY21533.1"/>
    <property type="molecule type" value="Genomic_DNA"/>
</dbReference>
<keyword evidence="6" id="KW-0325">Glycoprotein</keyword>
<dbReference type="FunCoup" id="E4WUK3">
    <property type="interactions" value="77"/>
</dbReference>
<dbReference type="AlphaFoldDB" id="E4WUK3"/>
<comment type="similarity">
    <text evidence="2 7">Belongs to the CTL (choline transporter-like) family.</text>
</comment>
<keyword evidence="9" id="KW-1185">Reference proteome</keyword>
<dbReference type="OrthoDB" id="420519at2759"/>
<evidence type="ECO:0000313" key="8">
    <source>
        <dbReference type="EMBL" id="CBY21533.1"/>
    </source>
</evidence>
<evidence type="ECO:0000313" key="9">
    <source>
        <dbReference type="Proteomes" id="UP000001307"/>
    </source>
</evidence>
<organism evidence="8">
    <name type="scientific">Oikopleura dioica</name>
    <name type="common">Tunicate</name>
    <dbReference type="NCBI Taxonomy" id="34765"/>
    <lineage>
        <taxon>Eukaryota</taxon>
        <taxon>Metazoa</taxon>
        <taxon>Chordata</taxon>
        <taxon>Tunicata</taxon>
        <taxon>Appendicularia</taxon>
        <taxon>Copelata</taxon>
        <taxon>Oikopleuridae</taxon>
        <taxon>Oikopleura</taxon>
    </lineage>
</organism>
<evidence type="ECO:0000256" key="6">
    <source>
        <dbReference type="ARBA" id="ARBA00023180"/>
    </source>
</evidence>
<feature type="transmembrane region" description="Helical" evidence="7">
    <location>
        <begin position="603"/>
        <end position="626"/>
    </location>
</feature>
<feature type="transmembrane region" description="Helical" evidence="7">
    <location>
        <begin position="456"/>
        <end position="479"/>
    </location>
</feature>
<name>E4WUK3_OIKDI</name>
<accession>E4WUK3</accession>
<reference evidence="8" key="1">
    <citation type="journal article" date="2010" name="Science">
        <title>Plasticity of animal genome architecture unmasked by rapid evolution of a pelagic tunicate.</title>
        <authorList>
            <person name="Denoeud F."/>
            <person name="Henriet S."/>
            <person name="Mungpakdee S."/>
            <person name="Aury J.M."/>
            <person name="Da Silva C."/>
            <person name="Brinkmann H."/>
            <person name="Mikhaleva J."/>
            <person name="Olsen L.C."/>
            <person name="Jubin C."/>
            <person name="Canestro C."/>
            <person name="Bouquet J.M."/>
            <person name="Danks G."/>
            <person name="Poulain J."/>
            <person name="Campsteijn C."/>
            <person name="Adamski M."/>
            <person name="Cross I."/>
            <person name="Yadetie F."/>
            <person name="Muffato M."/>
            <person name="Louis A."/>
            <person name="Butcher S."/>
            <person name="Tsagkogeorga G."/>
            <person name="Konrad A."/>
            <person name="Singh S."/>
            <person name="Jensen M.F."/>
            <person name="Cong E.H."/>
            <person name="Eikeseth-Otteraa H."/>
            <person name="Noel B."/>
            <person name="Anthouard V."/>
            <person name="Porcel B.M."/>
            <person name="Kachouri-Lafond R."/>
            <person name="Nishino A."/>
            <person name="Ugolini M."/>
            <person name="Chourrout P."/>
            <person name="Nishida H."/>
            <person name="Aasland R."/>
            <person name="Huzurbazar S."/>
            <person name="Westhof E."/>
            <person name="Delsuc F."/>
            <person name="Lehrach H."/>
            <person name="Reinhardt R."/>
            <person name="Weissenbach J."/>
            <person name="Roy S.W."/>
            <person name="Artiguenave F."/>
            <person name="Postlethwait J.H."/>
            <person name="Manak J.R."/>
            <person name="Thompson E.M."/>
            <person name="Jaillon O."/>
            <person name="Du Pasquier L."/>
            <person name="Boudinot P."/>
            <person name="Liberles D.A."/>
            <person name="Volff J.N."/>
            <person name="Philippe H."/>
            <person name="Lenhard B."/>
            <person name="Roest Crollius H."/>
            <person name="Wincker P."/>
            <person name="Chourrout D."/>
        </authorList>
    </citation>
    <scope>NUCLEOTIDE SEQUENCE [LARGE SCALE GENOMIC DNA]</scope>
</reference>
<keyword evidence="4 7" id="KW-1133">Transmembrane helix</keyword>
<evidence type="ECO:0000256" key="4">
    <source>
        <dbReference type="ARBA" id="ARBA00022989"/>
    </source>
</evidence>
<dbReference type="PANTHER" id="PTHR12385">
    <property type="entry name" value="CHOLINE TRANSPORTER-LIKE (SLC FAMILY 44)"/>
    <property type="match status" value="1"/>
</dbReference>
<dbReference type="GO" id="GO:0005886">
    <property type="term" value="C:plasma membrane"/>
    <property type="evidence" value="ECO:0007669"/>
    <property type="project" value="UniProtKB-SubCell"/>
</dbReference>
<feature type="transmembrane region" description="Helical" evidence="7">
    <location>
        <begin position="192"/>
        <end position="212"/>
    </location>
</feature>
<evidence type="ECO:0000256" key="7">
    <source>
        <dbReference type="RuleBase" id="RU368066"/>
    </source>
</evidence>
<feature type="transmembrane region" description="Helical" evidence="7">
    <location>
        <begin position="316"/>
        <end position="339"/>
    </location>
</feature>
<dbReference type="Pfam" id="PF04515">
    <property type="entry name" value="Choline_transpo"/>
    <property type="match status" value="1"/>
</dbReference>
<evidence type="ECO:0000256" key="5">
    <source>
        <dbReference type="ARBA" id="ARBA00023136"/>
    </source>
</evidence>
<feature type="transmembrane region" description="Helical" evidence="7">
    <location>
        <begin position="549"/>
        <end position="578"/>
    </location>
</feature>
<dbReference type="InterPro" id="IPR007603">
    <property type="entry name" value="Choline_transptr-like"/>
</dbReference>
<keyword evidence="3 7" id="KW-0812">Transmembrane</keyword>
<evidence type="ECO:0000256" key="3">
    <source>
        <dbReference type="ARBA" id="ARBA00022692"/>
    </source>
</evidence>
<protein>
    <recommendedName>
        <fullName evidence="7">Choline transporter-like protein</fullName>
    </recommendedName>
</protein>
<dbReference type="InParanoid" id="E4WUK3"/>
<keyword evidence="5 7" id="KW-0472">Membrane</keyword>
<comment type="subcellular location">
    <subcellularLocation>
        <location evidence="7">Cell membrane</location>
        <topology evidence="7">Multi-pass membrane protein</topology>
    </subcellularLocation>
    <subcellularLocation>
        <location evidence="1">Membrane</location>
        <topology evidence="1">Multi-pass membrane protein</topology>
    </subcellularLocation>
</comment>
<feature type="transmembrane region" description="Helical" evidence="7">
    <location>
        <begin position="273"/>
        <end position="295"/>
    </location>
</feature>
<evidence type="ECO:0000256" key="2">
    <source>
        <dbReference type="ARBA" id="ARBA00007168"/>
    </source>
</evidence>
<feature type="transmembrane region" description="Helical" evidence="7">
    <location>
        <begin position="219"/>
        <end position="240"/>
    </location>
</feature>